<evidence type="ECO:0000313" key="3">
    <source>
        <dbReference type="Proteomes" id="UP001652442"/>
    </source>
</evidence>
<name>A0ABT2TID0_9FIRM</name>
<feature type="compositionally biased region" description="Basic and acidic residues" evidence="1">
    <location>
        <begin position="285"/>
        <end position="306"/>
    </location>
</feature>
<gene>
    <name evidence="2" type="ORF">OCV88_05840</name>
</gene>
<proteinExistence type="predicted"/>
<feature type="compositionally biased region" description="Basic and acidic residues" evidence="1">
    <location>
        <begin position="258"/>
        <end position="267"/>
    </location>
</feature>
<evidence type="ECO:0000256" key="1">
    <source>
        <dbReference type="SAM" id="MobiDB-lite"/>
    </source>
</evidence>
<protein>
    <submittedName>
        <fullName evidence="2">Uncharacterized protein</fullName>
    </submittedName>
</protein>
<feature type="region of interest" description="Disordered" evidence="1">
    <location>
        <begin position="159"/>
        <end position="197"/>
    </location>
</feature>
<feature type="compositionally biased region" description="Acidic residues" evidence="1">
    <location>
        <begin position="274"/>
        <end position="284"/>
    </location>
</feature>
<dbReference type="EMBL" id="JAOQJQ010000002">
    <property type="protein sequence ID" value="MCU6761862.1"/>
    <property type="molecule type" value="Genomic_DNA"/>
</dbReference>
<organism evidence="2 3">
    <name type="scientific">Brotonthovivens ammoniilytica</name>
    <dbReference type="NCBI Taxonomy" id="2981725"/>
    <lineage>
        <taxon>Bacteria</taxon>
        <taxon>Bacillati</taxon>
        <taxon>Bacillota</taxon>
        <taxon>Clostridia</taxon>
        <taxon>Lachnospirales</taxon>
        <taxon>Lachnospiraceae</taxon>
        <taxon>Brotonthovivens</taxon>
    </lineage>
</organism>
<accession>A0ABT2TID0</accession>
<feature type="compositionally biased region" description="Basic and acidic residues" evidence="1">
    <location>
        <begin position="159"/>
        <end position="174"/>
    </location>
</feature>
<evidence type="ECO:0000313" key="2">
    <source>
        <dbReference type="EMBL" id="MCU6761862.1"/>
    </source>
</evidence>
<dbReference type="Proteomes" id="UP001652442">
    <property type="component" value="Unassembled WGS sequence"/>
</dbReference>
<feature type="region of interest" description="Disordered" evidence="1">
    <location>
        <begin position="242"/>
        <end position="314"/>
    </location>
</feature>
<dbReference type="RefSeq" id="WP_158424640.1">
    <property type="nucleotide sequence ID" value="NZ_JAOQJQ010000002.1"/>
</dbReference>
<reference evidence="2 3" key="1">
    <citation type="journal article" date="2021" name="ISME Commun">
        <title>Automated analysis of genomic sequences facilitates high-throughput and comprehensive description of bacteria.</title>
        <authorList>
            <person name="Hitch T.C.A."/>
        </authorList>
    </citation>
    <scope>NUCLEOTIDE SEQUENCE [LARGE SCALE GENOMIC DNA]</scope>
    <source>
        <strain evidence="2 3">Sanger_109</strain>
    </source>
</reference>
<feature type="region of interest" description="Disordered" evidence="1">
    <location>
        <begin position="213"/>
        <end position="232"/>
    </location>
</feature>
<comment type="caution">
    <text evidence="2">The sequence shown here is derived from an EMBL/GenBank/DDBJ whole genome shotgun (WGS) entry which is preliminary data.</text>
</comment>
<sequence length="329" mass="37876">MSPQDKVERVLKAIHVTFSKSESLEQHPDKVIIDRKQFLALLDQLNQGLFEMMDQYEHTRASRDRAEREFKHRGKALMDEASEKADDIYAASVLYTADMLGKVQALIDQANDSMTDVFRSFKKELREQKDLVKSHELELEGQLNDLTDTRTYQKLLEDVRRQNRMKDSQEREENGPASDTGKMRERTYTPGVSPEIKINGDYFEKAGISPEDAKAGYVPPSEEPAAEKPEIKINFDAEYFKRKADARQEEPALDEPGEAQKTEKPQEEGVQEVQPEEEVYTVDEEAIRRAVLEDERRAQQEAEGSREAVPGWKSRLKDLMKELVPKDLE</sequence>
<keyword evidence="3" id="KW-1185">Reference proteome</keyword>